<dbReference type="InterPro" id="IPR002830">
    <property type="entry name" value="UbiD"/>
</dbReference>
<evidence type="ECO:0000313" key="6">
    <source>
        <dbReference type="EMBL" id="CEG11506.1"/>
    </source>
</evidence>
<dbReference type="NCBIfam" id="TIGR03701">
    <property type="entry name" value="mena_SCO4490"/>
    <property type="match status" value="1"/>
</dbReference>
<dbReference type="Pfam" id="PF20696">
    <property type="entry name" value="UbiD_C"/>
    <property type="match status" value="1"/>
</dbReference>
<dbReference type="Gene3D" id="3.40.1670.10">
    <property type="entry name" value="UbiD C-terminal domain-like"/>
    <property type="match status" value="1"/>
</dbReference>
<dbReference type="SUPFAM" id="SSF50475">
    <property type="entry name" value="FMN-binding split barrel"/>
    <property type="match status" value="1"/>
</dbReference>
<dbReference type="AlphaFoldDB" id="A0A098E7L3"/>
<dbReference type="Pfam" id="PF20695">
    <property type="entry name" value="UbiD_N"/>
    <property type="match status" value="1"/>
</dbReference>
<sequence length="489" mass="55998">MSYNDLREFIDELERRNLVEHIKEEVNCELEISEITARVCKKYEKNSKALFFENVKNNGKISEIPVVTNIFGSMERMKLALGVENFESFGNKFLKFLKFKQGGFFEKLQVLKELNDFSSYFPETVKSGKCKEVIINEDKVDILKFPILKLWPNDGGRFITLPMVFTKDPETGMRNVGMYRMQVFDKNTTGMHWHIHKDGAEHYSKAEKFNKKLEVAVVIGCEPAGMYAATAPLPQNFDEVLFAGLLREKAIKLVKCETIDMEVPANAEIVLEGYVNPQERRLEGPFGDHTGYYSAVDYYPVFHITCITHRQKPIYAATVTGIPPMEDAYIGKATERLFLPFIKLIIPEINDINLPVEGIFHNLCIVSINKKYPGHAKKVMFALWGLGQMMFTKMLIVVDADVNVQNIENVLWAVGSRVEPKRDTVIIDNAPADALENASEFKFLSSKLGIDATRKWKEEVNKELNLEIAEMSEEIKKIVDEKWDKFGFE</sequence>
<dbReference type="GO" id="GO:0005829">
    <property type="term" value="C:cytosol"/>
    <property type="evidence" value="ECO:0007669"/>
    <property type="project" value="TreeGrafter"/>
</dbReference>
<name>A0A098E7L3_9ZZZZ</name>
<dbReference type="PANTHER" id="PTHR30108:SF17">
    <property type="entry name" value="FERULIC ACID DECARBOXYLASE 1"/>
    <property type="match status" value="1"/>
</dbReference>
<dbReference type="PANTHER" id="PTHR30108">
    <property type="entry name" value="3-OCTAPRENYL-4-HYDROXYBENZOATE CARBOXY-LYASE-RELATED"/>
    <property type="match status" value="1"/>
</dbReference>
<keyword evidence="2" id="KW-0175">Coiled coil</keyword>
<feature type="domain" description="3-octaprenyl-4-hydroxybenzoate carboxy-lyase-like N-terminal" evidence="4">
    <location>
        <begin position="10"/>
        <end position="86"/>
    </location>
</feature>
<evidence type="ECO:0008006" key="7">
    <source>
        <dbReference type="Google" id="ProtNLM"/>
    </source>
</evidence>
<dbReference type="EMBL" id="CCXY01000056">
    <property type="protein sequence ID" value="CEG11506.1"/>
    <property type="molecule type" value="Genomic_DNA"/>
</dbReference>
<dbReference type="InterPro" id="IPR049381">
    <property type="entry name" value="UbiD-like_C"/>
</dbReference>
<proteinExistence type="inferred from homology"/>
<gene>
    <name evidence="6" type="ORF">MSIBF_A1490005</name>
</gene>
<dbReference type="NCBIfam" id="TIGR00148">
    <property type="entry name" value="UbiD family decarboxylase"/>
    <property type="match status" value="1"/>
</dbReference>
<organism evidence="6">
    <name type="scientific">groundwater metagenome</name>
    <dbReference type="NCBI Taxonomy" id="717931"/>
    <lineage>
        <taxon>unclassified sequences</taxon>
        <taxon>metagenomes</taxon>
        <taxon>ecological metagenomes</taxon>
    </lineage>
</organism>
<reference evidence="6" key="1">
    <citation type="submission" date="2014-09" db="EMBL/GenBank/DDBJ databases">
        <authorList>
            <person name="Probst J Alexander"/>
        </authorList>
    </citation>
    <scope>NUCLEOTIDE SEQUENCE</scope>
</reference>
<accession>A0A098E7L3</accession>
<evidence type="ECO:0000259" key="5">
    <source>
        <dbReference type="Pfam" id="PF20696"/>
    </source>
</evidence>
<dbReference type="GO" id="GO:0006744">
    <property type="term" value="P:ubiquinone biosynthetic process"/>
    <property type="evidence" value="ECO:0007669"/>
    <property type="project" value="TreeGrafter"/>
</dbReference>
<feature type="coiled-coil region" evidence="2">
    <location>
        <begin position="454"/>
        <end position="481"/>
    </location>
</feature>
<evidence type="ECO:0000259" key="3">
    <source>
        <dbReference type="Pfam" id="PF01977"/>
    </source>
</evidence>
<dbReference type="InterPro" id="IPR048304">
    <property type="entry name" value="UbiD_Rift_dom"/>
</dbReference>
<evidence type="ECO:0000259" key="4">
    <source>
        <dbReference type="Pfam" id="PF20695"/>
    </source>
</evidence>
<dbReference type="InterPro" id="IPR049383">
    <property type="entry name" value="UbiD-like_N"/>
</dbReference>
<feature type="domain" description="3-octaprenyl-4-hydroxybenzoate carboxy-lyase-like C-terminal" evidence="5">
    <location>
        <begin position="329"/>
        <end position="452"/>
    </location>
</feature>
<dbReference type="Pfam" id="PF01977">
    <property type="entry name" value="UbiD"/>
    <property type="match status" value="1"/>
</dbReference>
<dbReference type="SUPFAM" id="SSF143968">
    <property type="entry name" value="UbiD C-terminal domain-like"/>
    <property type="match status" value="1"/>
</dbReference>
<evidence type="ECO:0000256" key="1">
    <source>
        <dbReference type="ARBA" id="ARBA00010021"/>
    </source>
</evidence>
<feature type="domain" description="3-octaprenyl-4-hydroxybenzoate carboxy-lyase-like Rift-related" evidence="3">
    <location>
        <begin position="125"/>
        <end position="323"/>
    </location>
</feature>
<comment type="similarity">
    <text evidence="1">Belongs to the UbiD family.</text>
</comment>
<evidence type="ECO:0000256" key="2">
    <source>
        <dbReference type="SAM" id="Coils"/>
    </source>
</evidence>
<dbReference type="InterPro" id="IPR022390">
    <property type="entry name" value="HBDC"/>
</dbReference>
<protein>
    <recommendedName>
        <fullName evidence="7">Menaquinone biosynthesis decarboxylase</fullName>
    </recommendedName>
</protein>
<dbReference type="FunFam" id="3.40.1670.10:FF:000003">
    <property type="entry name" value="Phenolic acid decarboxylase"/>
    <property type="match status" value="1"/>
</dbReference>
<dbReference type="GO" id="GO:0008694">
    <property type="term" value="F:4-hydroxy-3-polyprenylbenzoate decarboxylase activity"/>
    <property type="evidence" value="ECO:0007669"/>
    <property type="project" value="TreeGrafter"/>
</dbReference>